<evidence type="ECO:0000256" key="3">
    <source>
        <dbReference type="ARBA" id="ARBA00018111"/>
    </source>
</evidence>
<evidence type="ECO:0000313" key="7">
    <source>
        <dbReference type="EMBL" id="MBB5640354.1"/>
    </source>
</evidence>
<dbReference type="OrthoDB" id="5244465at2"/>
<evidence type="ECO:0000259" key="6">
    <source>
        <dbReference type="Pfam" id="PF21981"/>
    </source>
</evidence>
<dbReference type="Gene3D" id="1.10.10.10">
    <property type="entry name" value="Winged helix-like DNA-binding domain superfamily/Winged helix DNA-binding domain"/>
    <property type="match status" value="1"/>
</dbReference>
<comment type="caution">
    <text evidence="7">The sequence shown here is derived from an EMBL/GenBank/DDBJ whole genome shotgun (WGS) entry which is preliminary data.</text>
</comment>
<accession>A0A7W8ZUC2</accession>
<dbReference type="InterPro" id="IPR036388">
    <property type="entry name" value="WH-like_DNA-bd_sf"/>
</dbReference>
<dbReference type="AlphaFoldDB" id="A0A7W8ZUC2"/>
<feature type="domain" description="RecX third three-helical" evidence="6">
    <location>
        <begin position="187"/>
        <end position="233"/>
    </location>
</feature>
<dbReference type="GO" id="GO:0005737">
    <property type="term" value="C:cytoplasm"/>
    <property type="evidence" value="ECO:0007669"/>
    <property type="project" value="UniProtKB-SubCell"/>
</dbReference>
<keyword evidence="4" id="KW-0963">Cytoplasm</keyword>
<name>A0A7W8ZUC2_9MICO</name>
<evidence type="ECO:0000256" key="2">
    <source>
        <dbReference type="ARBA" id="ARBA00009695"/>
    </source>
</evidence>
<feature type="region of interest" description="Disordered" evidence="5">
    <location>
        <begin position="26"/>
        <end position="90"/>
    </location>
</feature>
<sequence length="250" mass="27929">MVHFVPADEADNTAARPAGVAPVTYLPGAGPGMKRRSPVETTPHARAREKTVFEQRATEPTSAEPTSAEFASAAQAQPDDVSDVDPDATERRERAEEVLLQRLRARSLSLVEAFAVMKDLDLDDGEAHDVIERFTLLAYLDDDKLADQIIHTHHVRKGLGRAGVETEMRRRKLDASIMLDKLEELPDDELERAIEEGTKRIAQLSRFDDQTIDRRLNAFLMRKGYNSQIVRVAVKAALDSRNGSSTVRFR</sequence>
<evidence type="ECO:0000313" key="8">
    <source>
        <dbReference type="Proteomes" id="UP000561726"/>
    </source>
</evidence>
<evidence type="ECO:0000256" key="4">
    <source>
        <dbReference type="ARBA" id="ARBA00022490"/>
    </source>
</evidence>
<feature type="compositionally biased region" description="Basic and acidic residues" evidence="5">
    <location>
        <begin position="46"/>
        <end position="57"/>
    </location>
</feature>
<dbReference type="RefSeq" id="WP_084141184.1">
    <property type="nucleotide sequence ID" value="NZ_JACHBQ010000001.1"/>
</dbReference>
<evidence type="ECO:0000256" key="1">
    <source>
        <dbReference type="ARBA" id="ARBA00004496"/>
    </source>
</evidence>
<dbReference type="EMBL" id="JACHBQ010000001">
    <property type="protein sequence ID" value="MBB5640354.1"/>
    <property type="molecule type" value="Genomic_DNA"/>
</dbReference>
<protein>
    <recommendedName>
        <fullName evidence="3">Regulatory protein RecX</fullName>
    </recommendedName>
</protein>
<organism evidence="7 8">
    <name type="scientific">Cryobacterium roopkundense</name>
    <dbReference type="NCBI Taxonomy" id="1001240"/>
    <lineage>
        <taxon>Bacteria</taxon>
        <taxon>Bacillati</taxon>
        <taxon>Actinomycetota</taxon>
        <taxon>Actinomycetes</taxon>
        <taxon>Micrococcales</taxon>
        <taxon>Microbacteriaceae</taxon>
        <taxon>Cryobacterium</taxon>
    </lineage>
</organism>
<dbReference type="Pfam" id="PF21981">
    <property type="entry name" value="RecX_HTH3"/>
    <property type="match status" value="1"/>
</dbReference>
<dbReference type="Proteomes" id="UP000561726">
    <property type="component" value="Unassembled WGS sequence"/>
</dbReference>
<comment type="similarity">
    <text evidence="2">Belongs to the RecX family.</text>
</comment>
<reference evidence="7 8" key="1">
    <citation type="submission" date="2020-08" db="EMBL/GenBank/DDBJ databases">
        <title>Sequencing the genomes of 1000 actinobacteria strains.</title>
        <authorList>
            <person name="Klenk H.-P."/>
        </authorList>
    </citation>
    <scope>NUCLEOTIDE SEQUENCE [LARGE SCALE GENOMIC DNA]</scope>
    <source>
        <strain evidence="7 8">DSM 21065</strain>
    </source>
</reference>
<comment type="subcellular location">
    <subcellularLocation>
        <location evidence="1">Cytoplasm</location>
    </subcellularLocation>
</comment>
<proteinExistence type="inferred from homology"/>
<gene>
    <name evidence="7" type="ORF">BJ997_000902</name>
</gene>
<evidence type="ECO:0000256" key="5">
    <source>
        <dbReference type="SAM" id="MobiDB-lite"/>
    </source>
</evidence>
<dbReference type="InterPro" id="IPR053925">
    <property type="entry name" value="RecX_HTH_3rd"/>
</dbReference>